<dbReference type="Pfam" id="PF07247">
    <property type="entry name" value="AATase"/>
    <property type="match status" value="1"/>
</dbReference>
<proteinExistence type="predicted"/>
<dbReference type="AlphaFoldDB" id="A0A6G1LZV9"/>
<dbReference type="PANTHER" id="PTHR28037:SF1">
    <property type="entry name" value="ALCOHOL O-ACETYLTRANSFERASE 1-RELATED"/>
    <property type="match status" value="1"/>
</dbReference>
<feature type="region of interest" description="Disordered" evidence="1">
    <location>
        <begin position="423"/>
        <end position="456"/>
    </location>
</feature>
<dbReference type="GO" id="GO:0008080">
    <property type="term" value="F:N-acetyltransferase activity"/>
    <property type="evidence" value="ECO:0007669"/>
    <property type="project" value="TreeGrafter"/>
</dbReference>
<dbReference type="InterPro" id="IPR010828">
    <property type="entry name" value="Atf2/Sli1-like"/>
</dbReference>
<dbReference type="SUPFAM" id="SSF52777">
    <property type="entry name" value="CoA-dependent acyltransferases"/>
    <property type="match status" value="1"/>
</dbReference>
<organism evidence="2 3">
    <name type="scientific">Orbilia oligospora</name>
    <name type="common">Nematode-trapping fungus</name>
    <name type="synonym">Arthrobotrys oligospora</name>
    <dbReference type="NCBI Taxonomy" id="2813651"/>
    <lineage>
        <taxon>Eukaryota</taxon>
        <taxon>Fungi</taxon>
        <taxon>Dikarya</taxon>
        <taxon>Ascomycota</taxon>
        <taxon>Pezizomycotina</taxon>
        <taxon>Orbiliomycetes</taxon>
        <taxon>Orbiliales</taxon>
        <taxon>Orbiliaceae</taxon>
        <taxon>Orbilia</taxon>
    </lineage>
</organism>
<dbReference type="Proteomes" id="UP000483672">
    <property type="component" value="Unassembled WGS sequence"/>
</dbReference>
<dbReference type="InterPro" id="IPR023213">
    <property type="entry name" value="CAT-like_dom_sf"/>
</dbReference>
<gene>
    <name evidence="2" type="ORF">TWF191_008044</name>
</gene>
<feature type="compositionally biased region" description="Basic and acidic residues" evidence="1">
    <location>
        <begin position="424"/>
        <end position="456"/>
    </location>
</feature>
<evidence type="ECO:0008006" key="4">
    <source>
        <dbReference type="Google" id="ProtNLM"/>
    </source>
</evidence>
<dbReference type="EMBL" id="WIPF01000052">
    <property type="protein sequence ID" value="KAF3218839.1"/>
    <property type="molecule type" value="Genomic_DNA"/>
</dbReference>
<accession>A0A6G1LZV9</accession>
<evidence type="ECO:0000313" key="3">
    <source>
        <dbReference type="Proteomes" id="UP000483672"/>
    </source>
</evidence>
<evidence type="ECO:0000313" key="2">
    <source>
        <dbReference type="EMBL" id="KAF3218839.1"/>
    </source>
</evidence>
<sequence length="520" mass="57256">MSTAMDESSSPAAESSAVLRQAGLLEKFHIIRSSISFYNNVIVSASYSSPNPLSPDRLIRALHTVLSAHPSLSVGIQLSEEPTGTPSFIRLPSINFNKSEKFIIWESSSTSPGHAKEYKDLLCRLHNTPFANEDLTTLPLWRIGVLKRSYNTPTAYDSETNSEGRVDYEIAFSVHHAIADGLSCAAFHYSLVNALNSVDETIGSGVNWDIYTPPKDLKLLPSMDEVLDFGMGLKTAGKVAGFVGKSILPSFMHKTFWAAGKVPEKLSPTKIDVLTFEPYVLENLIKTLRAKKVSLTAFLTYAVTNSLFSIMKIWEKDEFAKIKYVKVSVPMSYRKNAGWDNTVMSDFVGAINWDIAKFKSLEGEVSGMRKLTAELKKESTVTRDSEVGLIALVGDLAGFFKGQVGKDRELTFEVSNLGVLDPGKIGDPKKKKQEKEQENKQEKEGGEGSKTATKESEGWRIEEALFSQSASVTGPAFSVNAVTVNGSMRIVVQWMEGVFKDEVMEALVKSLNSSLPDFSR</sequence>
<protein>
    <recommendedName>
        <fullName evidence="4">Alcohol acetyltransferase</fullName>
    </recommendedName>
</protein>
<dbReference type="Gene3D" id="3.30.559.10">
    <property type="entry name" value="Chloramphenicol acetyltransferase-like domain"/>
    <property type="match status" value="1"/>
</dbReference>
<reference evidence="2 3" key="1">
    <citation type="submission" date="2019-06" db="EMBL/GenBank/DDBJ databases">
        <authorList>
            <person name="Palmer J.M."/>
        </authorList>
    </citation>
    <scope>NUCLEOTIDE SEQUENCE [LARGE SCALE GENOMIC DNA]</scope>
    <source>
        <strain evidence="2 3">TWF191</strain>
    </source>
</reference>
<name>A0A6G1LZV9_ORBOL</name>
<dbReference type="InterPro" id="IPR052058">
    <property type="entry name" value="Alcohol_O-acetyltransferase"/>
</dbReference>
<comment type="caution">
    <text evidence="2">The sequence shown here is derived from an EMBL/GenBank/DDBJ whole genome shotgun (WGS) entry which is preliminary data.</text>
</comment>
<evidence type="ECO:0000256" key="1">
    <source>
        <dbReference type="SAM" id="MobiDB-lite"/>
    </source>
</evidence>
<dbReference type="PANTHER" id="PTHR28037">
    <property type="entry name" value="ALCOHOL O-ACETYLTRANSFERASE 1-RELATED"/>
    <property type="match status" value="1"/>
</dbReference>